<feature type="domain" description="HTH tetR-type" evidence="3">
    <location>
        <begin position="18"/>
        <end position="78"/>
    </location>
</feature>
<dbReference type="PANTHER" id="PTHR30055">
    <property type="entry name" value="HTH-TYPE TRANSCRIPTIONAL REGULATOR RUTR"/>
    <property type="match status" value="1"/>
</dbReference>
<dbReference type="Pfam" id="PF00440">
    <property type="entry name" value="TetR_N"/>
    <property type="match status" value="1"/>
</dbReference>
<reference evidence="4 5" key="1">
    <citation type="submission" date="2024-10" db="EMBL/GenBank/DDBJ databases">
        <title>The Natural Products Discovery Center: Release of the First 8490 Sequenced Strains for Exploring Actinobacteria Biosynthetic Diversity.</title>
        <authorList>
            <person name="Kalkreuter E."/>
            <person name="Kautsar S.A."/>
            <person name="Yang D."/>
            <person name="Bader C.D."/>
            <person name="Teijaro C.N."/>
            <person name="Fluegel L."/>
            <person name="Davis C.M."/>
            <person name="Simpson J.R."/>
            <person name="Lauterbach L."/>
            <person name="Steele A.D."/>
            <person name="Gui C."/>
            <person name="Meng S."/>
            <person name="Li G."/>
            <person name="Viehrig K."/>
            <person name="Ye F."/>
            <person name="Su P."/>
            <person name="Kiefer A.F."/>
            <person name="Nichols A."/>
            <person name="Cepeda A.J."/>
            <person name="Yan W."/>
            <person name="Fan B."/>
            <person name="Jiang Y."/>
            <person name="Adhikari A."/>
            <person name="Zheng C.-J."/>
            <person name="Schuster L."/>
            <person name="Cowan T.M."/>
            <person name="Smanski M.J."/>
            <person name="Chevrette M.G."/>
            <person name="De Carvalho L.P.S."/>
            <person name="Shen B."/>
        </authorList>
    </citation>
    <scope>NUCLEOTIDE SEQUENCE [LARGE SCALE GENOMIC DNA]</scope>
    <source>
        <strain evidence="4 5">NPDC004045</strain>
    </source>
</reference>
<dbReference type="InterPro" id="IPR050109">
    <property type="entry name" value="HTH-type_TetR-like_transc_reg"/>
</dbReference>
<gene>
    <name evidence="4" type="ORF">ACFYTF_00865</name>
</gene>
<evidence type="ECO:0000256" key="2">
    <source>
        <dbReference type="PROSITE-ProRule" id="PRU00335"/>
    </source>
</evidence>
<evidence type="ECO:0000313" key="5">
    <source>
        <dbReference type="Proteomes" id="UP001601444"/>
    </source>
</evidence>
<dbReference type="EMBL" id="JBIAMX010000001">
    <property type="protein sequence ID" value="MFF0541371.1"/>
    <property type="molecule type" value="Genomic_DNA"/>
</dbReference>
<dbReference type="PROSITE" id="PS50977">
    <property type="entry name" value="HTH_TETR_2"/>
    <property type="match status" value="1"/>
</dbReference>
<comment type="caution">
    <text evidence="4">The sequence shown here is derived from an EMBL/GenBank/DDBJ whole genome shotgun (WGS) entry which is preliminary data.</text>
</comment>
<dbReference type="PANTHER" id="PTHR30055:SF226">
    <property type="entry name" value="HTH-TYPE TRANSCRIPTIONAL REGULATOR PKSA"/>
    <property type="match status" value="1"/>
</dbReference>
<dbReference type="RefSeq" id="WP_387698647.1">
    <property type="nucleotide sequence ID" value="NZ_JBIAMX010000001.1"/>
</dbReference>
<proteinExistence type="predicted"/>
<dbReference type="SUPFAM" id="SSF48498">
    <property type="entry name" value="Tetracyclin repressor-like, C-terminal domain"/>
    <property type="match status" value="1"/>
</dbReference>
<dbReference type="InterPro" id="IPR009057">
    <property type="entry name" value="Homeodomain-like_sf"/>
</dbReference>
<dbReference type="PRINTS" id="PR00455">
    <property type="entry name" value="HTHTETR"/>
</dbReference>
<organism evidence="4 5">
    <name type="scientific">Nocardia thailandica</name>
    <dbReference type="NCBI Taxonomy" id="257275"/>
    <lineage>
        <taxon>Bacteria</taxon>
        <taxon>Bacillati</taxon>
        <taxon>Actinomycetota</taxon>
        <taxon>Actinomycetes</taxon>
        <taxon>Mycobacteriales</taxon>
        <taxon>Nocardiaceae</taxon>
        <taxon>Nocardia</taxon>
    </lineage>
</organism>
<keyword evidence="1 2" id="KW-0238">DNA-binding</keyword>
<dbReference type="Gene3D" id="1.10.357.10">
    <property type="entry name" value="Tetracycline Repressor, domain 2"/>
    <property type="match status" value="1"/>
</dbReference>
<name>A0ABW6PG49_9NOCA</name>
<evidence type="ECO:0000313" key="4">
    <source>
        <dbReference type="EMBL" id="MFF0541371.1"/>
    </source>
</evidence>
<dbReference type="Proteomes" id="UP001601444">
    <property type="component" value="Unassembled WGS sequence"/>
</dbReference>
<keyword evidence="5" id="KW-1185">Reference proteome</keyword>
<dbReference type="InterPro" id="IPR001647">
    <property type="entry name" value="HTH_TetR"/>
</dbReference>
<dbReference type="SUPFAM" id="SSF46689">
    <property type="entry name" value="Homeodomain-like"/>
    <property type="match status" value="1"/>
</dbReference>
<evidence type="ECO:0000259" key="3">
    <source>
        <dbReference type="PROSITE" id="PS50977"/>
    </source>
</evidence>
<protein>
    <submittedName>
        <fullName evidence="4">TetR/AcrR family transcriptional regulator</fullName>
    </submittedName>
</protein>
<sequence length="245" mass="26767">MTITDRRYGGRTVVARKAERRQRFLDAATRLFAERGYLACSLADVCAAAGLSKRQFYEEFETREDVLIAAYDRIQDDAAASVARSLATLTVPTDPVVAMRTGLTAYLESIGSDPYRAKIAFVEVVGVSEHIEQQRRLRRHSWAAQIQGSLEAIGVRLRGDDTQLTAALLTGAVNGIAHEWMLRETKPPLSDLVDLLTGVAMALVDAGWSAHGRARGTPVLMLPAQPDLLSGHCETGWHHSVGTEV</sequence>
<dbReference type="InterPro" id="IPR036271">
    <property type="entry name" value="Tet_transcr_reg_TetR-rel_C_sf"/>
</dbReference>
<evidence type="ECO:0000256" key="1">
    <source>
        <dbReference type="ARBA" id="ARBA00023125"/>
    </source>
</evidence>
<feature type="DNA-binding region" description="H-T-H motif" evidence="2">
    <location>
        <begin position="41"/>
        <end position="60"/>
    </location>
</feature>
<accession>A0ABW6PG49</accession>